<dbReference type="InterPro" id="IPR029016">
    <property type="entry name" value="GAF-like_dom_sf"/>
</dbReference>
<dbReference type="Pfam" id="PF00196">
    <property type="entry name" value="GerE"/>
    <property type="match status" value="1"/>
</dbReference>
<keyword evidence="3" id="KW-0804">Transcription</keyword>
<dbReference type="PANTHER" id="PTHR44688">
    <property type="entry name" value="DNA-BINDING TRANSCRIPTIONAL ACTIVATOR DEVR_DOSR"/>
    <property type="match status" value="1"/>
</dbReference>
<dbReference type="InterPro" id="IPR000792">
    <property type="entry name" value="Tscrpt_reg_LuxR_C"/>
</dbReference>
<dbReference type="InterPro" id="IPR003018">
    <property type="entry name" value="GAF"/>
</dbReference>
<dbReference type="Pfam" id="PF01590">
    <property type="entry name" value="GAF"/>
    <property type="match status" value="1"/>
</dbReference>
<dbReference type="AlphaFoldDB" id="A0A2T4UK21"/>
<gene>
    <name evidence="5" type="ORF">C7Y72_07840</name>
</gene>
<dbReference type="InterPro" id="IPR016032">
    <property type="entry name" value="Sig_transdc_resp-reg_C-effctor"/>
</dbReference>
<keyword evidence="2" id="KW-0238">DNA-binding</keyword>
<accession>A0A2T4UK21</accession>
<protein>
    <recommendedName>
        <fullName evidence="4">HTH luxR-type domain-containing protein</fullName>
    </recommendedName>
</protein>
<evidence type="ECO:0000256" key="2">
    <source>
        <dbReference type="ARBA" id="ARBA00023125"/>
    </source>
</evidence>
<evidence type="ECO:0000256" key="1">
    <source>
        <dbReference type="ARBA" id="ARBA00023015"/>
    </source>
</evidence>
<evidence type="ECO:0000313" key="5">
    <source>
        <dbReference type="EMBL" id="PTL59565.1"/>
    </source>
</evidence>
<evidence type="ECO:0000256" key="3">
    <source>
        <dbReference type="ARBA" id="ARBA00023163"/>
    </source>
</evidence>
<dbReference type="PROSITE" id="PS50043">
    <property type="entry name" value="HTH_LUXR_2"/>
    <property type="match status" value="1"/>
</dbReference>
<evidence type="ECO:0000259" key="4">
    <source>
        <dbReference type="PROSITE" id="PS50043"/>
    </source>
</evidence>
<dbReference type="SUPFAM" id="SSF55781">
    <property type="entry name" value="GAF domain-like"/>
    <property type="match status" value="1"/>
</dbReference>
<reference evidence="5 6" key="1">
    <citation type="submission" date="2018-03" db="EMBL/GenBank/DDBJ databases">
        <title>Aquarubrobacter algicola gen. nov., sp. nov., a novel actinobacterium isolated from shallow eutrophic lake during the end of cyanobacterial harmful algal blooms.</title>
        <authorList>
            <person name="Chun S.J."/>
        </authorList>
    </citation>
    <scope>NUCLEOTIDE SEQUENCE [LARGE SCALE GENOMIC DNA]</scope>
    <source>
        <strain evidence="5 6">Seoho-28</strain>
    </source>
</reference>
<dbReference type="GO" id="GO:0006355">
    <property type="term" value="P:regulation of DNA-templated transcription"/>
    <property type="evidence" value="ECO:0007669"/>
    <property type="project" value="InterPro"/>
</dbReference>
<dbReference type="InterPro" id="IPR036388">
    <property type="entry name" value="WH-like_DNA-bd_sf"/>
</dbReference>
<keyword evidence="1" id="KW-0805">Transcription regulation</keyword>
<dbReference type="SMART" id="SM00421">
    <property type="entry name" value="HTH_LUXR"/>
    <property type="match status" value="1"/>
</dbReference>
<dbReference type="CDD" id="cd06170">
    <property type="entry name" value="LuxR_C_like"/>
    <property type="match status" value="1"/>
</dbReference>
<dbReference type="SUPFAM" id="SSF46894">
    <property type="entry name" value="C-terminal effector domain of the bipartite response regulators"/>
    <property type="match status" value="1"/>
</dbReference>
<feature type="domain" description="HTH luxR-type" evidence="4">
    <location>
        <begin position="224"/>
        <end position="289"/>
    </location>
</feature>
<sequence>MAPLEPTARVAGIRRALVAVRDVDDLSRLLTDAGQLAVDACGFDRCIVFAVRDGELVTHSVYFGRRSDWAAQILELGRSAEGRQQLRPDLVESEMLRRRMASVVSDAQNDPHTPRALVRATDTRSYVAAPVLCEDRVIAFLHADVHFSDRELGELDRETLAAFATGVGLAADRCVLHRHLLLQQEQVFRLRDRAGTLGSGIFDIDLAIAPEVATAGTTRDIAPRPRASALLTPRQREVLELLLAGASNLDIARRLVITESTAKAHVHRILQLLGAKNRAEAVALWLRDGGEV</sequence>
<keyword evidence="6" id="KW-1185">Reference proteome</keyword>
<comment type="caution">
    <text evidence="5">The sequence shown here is derived from an EMBL/GenBank/DDBJ whole genome shotgun (WGS) entry which is preliminary data.</text>
</comment>
<dbReference type="Gene3D" id="1.10.10.10">
    <property type="entry name" value="Winged helix-like DNA-binding domain superfamily/Winged helix DNA-binding domain"/>
    <property type="match status" value="1"/>
</dbReference>
<dbReference type="PANTHER" id="PTHR44688:SF25">
    <property type="entry name" value="HTH LUXR-TYPE DOMAIN-CONTAINING PROTEIN"/>
    <property type="match status" value="1"/>
</dbReference>
<dbReference type="Gene3D" id="3.30.450.40">
    <property type="match status" value="1"/>
</dbReference>
<dbReference type="RefSeq" id="WP_107568210.1">
    <property type="nucleotide sequence ID" value="NZ_PYYB01000001.1"/>
</dbReference>
<evidence type="ECO:0000313" key="6">
    <source>
        <dbReference type="Proteomes" id="UP000240739"/>
    </source>
</evidence>
<dbReference type="PRINTS" id="PR00038">
    <property type="entry name" value="HTHLUXR"/>
</dbReference>
<dbReference type="EMBL" id="PYYB01000001">
    <property type="protein sequence ID" value="PTL59565.1"/>
    <property type="molecule type" value="Genomic_DNA"/>
</dbReference>
<dbReference type="Proteomes" id="UP000240739">
    <property type="component" value="Unassembled WGS sequence"/>
</dbReference>
<name>A0A2T4UK21_9ACTN</name>
<dbReference type="GO" id="GO:0003677">
    <property type="term" value="F:DNA binding"/>
    <property type="evidence" value="ECO:0007669"/>
    <property type="project" value="UniProtKB-KW"/>
</dbReference>
<organism evidence="5 6">
    <name type="scientific">Paraconexibacter algicola</name>
    <dbReference type="NCBI Taxonomy" id="2133960"/>
    <lineage>
        <taxon>Bacteria</taxon>
        <taxon>Bacillati</taxon>
        <taxon>Actinomycetota</taxon>
        <taxon>Thermoleophilia</taxon>
        <taxon>Solirubrobacterales</taxon>
        <taxon>Paraconexibacteraceae</taxon>
        <taxon>Paraconexibacter</taxon>
    </lineage>
</organism>
<proteinExistence type="predicted"/>
<dbReference type="OrthoDB" id="161302at2"/>